<dbReference type="EMBL" id="CP123872">
    <property type="protein sequence ID" value="WND03560.1"/>
    <property type="molecule type" value="Genomic_DNA"/>
</dbReference>
<dbReference type="InterPro" id="IPR003462">
    <property type="entry name" value="ODC_Mu_crystall"/>
</dbReference>
<keyword evidence="2" id="KW-1185">Reference proteome</keyword>
<dbReference type="SUPFAM" id="SSF51735">
    <property type="entry name" value="NAD(P)-binding Rossmann-fold domains"/>
    <property type="match status" value="1"/>
</dbReference>
<dbReference type="AlphaFoldDB" id="A0AA52HBA3"/>
<dbReference type="KEGG" id="tmk:QGN29_04130"/>
<dbReference type="RefSeq" id="WP_310799413.1">
    <property type="nucleotide sequence ID" value="NZ_CP123872.1"/>
</dbReference>
<dbReference type="Gene3D" id="3.30.1780.10">
    <property type="entry name" value="ornithine cyclodeaminase, domain 1"/>
    <property type="match status" value="1"/>
</dbReference>
<dbReference type="Gene3D" id="3.40.50.720">
    <property type="entry name" value="NAD(P)-binding Rossmann-like Domain"/>
    <property type="match status" value="1"/>
</dbReference>
<protein>
    <submittedName>
        <fullName evidence="1">Ornithine cyclodeaminase family protein</fullName>
    </submittedName>
</protein>
<dbReference type="PANTHER" id="PTHR13812:SF19">
    <property type="entry name" value="KETIMINE REDUCTASE MU-CRYSTALLIN"/>
    <property type="match status" value="1"/>
</dbReference>
<dbReference type="Pfam" id="PF02423">
    <property type="entry name" value="OCD_Mu_crystall"/>
    <property type="match status" value="1"/>
</dbReference>
<dbReference type="InterPro" id="IPR036291">
    <property type="entry name" value="NAD(P)-bd_dom_sf"/>
</dbReference>
<evidence type="ECO:0000313" key="1">
    <source>
        <dbReference type="EMBL" id="WND03560.1"/>
    </source>
</evidence>
<dbReference type="PANTHER" id="PTHR13812">
    <property type="entry name" value="KETIMINE REDUCTASE MU-CRYSTALLIN"/>
    <property type="match status" value="1"/>
</dbReference>
<organism evidence="1 2">
    <name type="scientific">Temperatibacter marinus</name>
    <dbReference type="NCBI Taxonomy" id="1456591"/>
    <lineage>
        <taxon>Bacteria</taxon>
        <taxon>Pseudomonadati</taxon>
        <taxon>Pseudomonadota</taxon>
        <taxon>Alphaproteobacteria</taxon>
        <taxon>Kordiimonadales</taxon>
        <taxon>Temperatibacteraceae</taxon>
        <taxon>Temperatibacter</taxon>
    </lineage>
</organism>
<proteinExistence type="predicted"/>
<sequence>MIVINAETISSLLPSPIQQSLIRDAFLIAGDTDKHINPLRHKMMLKGNESLMGMMPGWSSAGNHFGIKLVNIFPDNPQKGFSSHMGAMLLFDGETGVVNALLDTARLTAIRTAAASAFATDLLATSSVSKLGIIGTGEQALSHIHAHMPLRDFDAIYIAGRSKKKAEAFINTLPEVLRRLAVAAENAQDLCEKSDVICTVTSSPTPVVKTDWLKDGQHINIVGASVPSKMEVEASILKRTHYYSDYVPSLMAEAGEVNQYQKKYGNAEALIKGSISDILLGIREGRQNPLDVTAFRSLGFAVEDLVFAEYLYRQCSDQSLGIDIPF</sequence>
<reference evidence="1" key="1">
    <citation type="submission" date="2023-04" db="EMBL/GenBank/DDBJ databases">
        <title>Complete genome sequence of Temperatibacter marinus.</title>
        <authorList>
            <person name="Rong J.-C."/>
            <person name="Yi M.-L."/>
            <person name="Zhao Q."/>
        </authorList>
    </citation>
    <scope>NUCLEOTIDE SEQUENCE</scope>
    <source>
        <strain evidence="1">NBRC 110045</strain>
    </source>
</reference>
<gene>
    <name evidence="1" type="ORF">QGN29_04130</name>
</gene>
<accession>A0AA52HBA3</accession>
<name>A0AA52HBA3_9PROT</name>
<dbReference type="GO" id="GO:0005737">
    <property type="term" value="C:cytoplasm"/>
    <property type="evidence" value="ECO:0007669"/>
    <property type="project" value="TreeGrafter"/>
</dbReference>
<evidence type="ECO:0000313" key="2">
    <source>
        <dbReference type="Proteomes" id="UP001268683"/>
    </source>
</evidence>
<dbReference type="InterPro" id="IPR023401">
    <property type="entry name" value="ODC_N"/>
</dbReference>
<dbReference type="Proteomes" id="UP001268683">
    <property type="component" value="Chromosome"/>
</dbReference>
<dbReference type="PIRSF" id="PIRSF001439">
    <property type="entry name" value="CryM"/>
    <property type="match status" value="1"/>
</dbReference>